<protein>
    <submittedName>
        <fullName evidence="1">Uncharacterized protein</fullName>
    </submittedName>
</protein>
<dbReference type="EMBL" id="CAMXCT020000003">
    <property type="protein sequence ID" value="CAL1125718.1"/>
    <property type="molecule type" value="Genomic_DNA"/>
</dbReference>
<gene>
    <name evidence="1" type="ORF">C1SCF055_LOCUS932</name>
</gene>
<keyword evidence="3" id="KW-1185">Reference proteome</keyword>
<dbReference type="AlphaFoldDB" id="A0A9P1BF44"/>
<sequence length="117" mass="13207">MDPTPAELPCGTARRRRSFKAGGYRSFRNYISRIKDSHVMAGFPWTDLLQRNSQKCMRSVLRGLASPTRSEPFDLIAVYKVAARLKAPVTDGAPWHPMPLIVCATFFVLREIEGIQL</sequence>
<dbReference type="Proteomes" id="UP001152797">
    <property type="component" value="Unassembled WGS sequence"/>
</dbReference>
<proteinExistence type="predicted"/>
<accession>A0A9P1BF44</accession>
<reference evidence="1" key="1">
    <citation type="submission" date="2022-10" db="EMBL/GenBank/DDBJ databases">
        <authorList>
            <person name="Chen Y."/>
            <person name="Dougan E. K."/>
            <person name="Chan C."/>
            <person name="Rhodes N."/>
            <person name="Thang M."/>
        </authorList>
    </citation>
    <scope>NUCLEOTIDE SEQUENCE</scope>
</reference>
<evidence type="ECO:0000313" key="3">
    <source>
        <dbReference type="Proteomes" id="UP001152797"/>
    </source>
</evidence>
<organism evidence="1">
    <name type="scientific">Cladocopium goreaui</name>
    <dbReference type="NCBI Taxonomy" id="2562237"/>
    <lineage>
        <taxon>Eukaryota</taxon>
        <taxon>Sar</taxon>
        <taxon>Alveolata</taxon>
        <taxon>Dinophyceae</taxon>
        <taxon>Suessiales</taxon>
        <taxon>Symbiodiniaceae</taxon>
        <taxon>Cladocopium</taxon>
    </lineage>
</organism>
<comment type="caution">
    <text evidence="1">The sequence shown here is derived from an EMBL/GenBank/DDBJ whole genome shotgun (WGS) entry which is preliminary data.</text>
</comment>
<dbReference type="EMBL" id="CAMXCT010000003">
    <property type="protein sequence ID" value="CAI3972343.1"/>
    <property type="molecule type" value="Genomic_DNA"/>
</dbReference>
<evidence type="ECO:0000313" key="1">
    <source>
        <dbReference type="EMBL" id="CAI3972343.1"/>
    </source>
</evidence>
<name>A0A9P1BF44_9DINO</name>
<dbReference type="EMBL" id="CAMXCT030000003">
    <property type="protein sequence ID" value="CAL4759655.1"/>
    <property type="molecule type" value="Genomic_DNA"/>
</dbReference>
<evidence type="ECO:0000313" key="2">
    <source>
        <dbReference type="EMBL" id="CAL1125718.1"/>
    </source>
</evidence>
<dbReference type="OrthoDB" id="490466at2759"/>
<reference evidence="2" key="2">
    <citation type="submission" date="2024-04" db="EMBL/GenBank/DDBJ databases">
        <authorList>
            <person name="Chen Y."/>
            <person name="Shah S."/>
            <person name="Dougan E. K."/>
            <person name="Thang M."/>
            <person name="Chan C."/>
        </authorList>
    </citation>
    <scope>NUCLEOTIDE SEQUENCE [LARGE SCALE GENOMIC DNA]</scope>
</reference>